<dbReference type="RefSeq" id="WP_133766004.1">
    <property type="nucleotide sequence ID" value="NZ_BAAARP010000002.1"/>
</dbReference>
<dbReference type="PANTHER" id="PTHR10566:SF113">
    <property type="entry name" value="PROTEIN ACTIVITY OF BC1 COMPLEX KINASE 7, CHLOROPLASTIC"/>
    <property type="match status" value="1"/>
</dbReference>
<dbReference type="SUPFAM" id="SSF56112">
    <property type="entry name" value="Protein kinase-like (PK-like)"/>
    <property type="match status" value="1"/>
</dbReference>
<feature type="domain" description="ABC1 atypical kinase-like" evidence="3">
    <location>
        <begin position="89"/>
        <end position="332"/>
    </location>
</feature>
<protein>
    <submittedName>
        <fullName evidence="4">Ubiquinone biosynthesis protein</fullName>
    </submittedName>
</protein>
<dbReference type="InterPro" id="IPR011009">
    <property type="entry name" value="Kinase-like_dom_sf"/>
</dbReference>
<organism evidence="4 5">
    <name type="scientific">Amnibacterium kyonggiense</name>
    <dbReference type="NCBI Taxonomy" id="595671"/>
    <lineage>
        <taxon>Bacteria</taxon>
        <taxon>Bacillati</taxon>
        <taxon>Actinomycetota</taxon>
        <taxon>Actinomycetes</taxon>
        <taxon>Micrococcales</taxon>
        <taxon>Microbacteriaceae</taxon>
        <taxon>Amnibacterium</taxon>
    </lineage>
</organism>
<dbReference type="AlphaFoldDB" id="A0A4R7FKH4"/>
<dbReference type="PANTHER" id="PTHR10566">
    <property type="entry name" value="CHAPERONE-ACTIVITY OF BC1 COMPLEX CABC1 -RELATED"/>
    <property type="match status" value="1"/>
</dbReference>
<evidence type="ECO:0000313" key="4">
    <source>
        <dbReference type="EMBL" id="TDS76855.1"/>
    </source>
</evidence>
<keyword evidence="2" id="KW-1133">Transmembrane helix</keyword>
<evidence type="ECO:0000256" key="1">
    <source>
        <dbReference type="ARBA" id="ARBA00009670"/>
    </source>
</evidence>
<evidence type="ECO:0000256" key="2">
    <source>
        <dbReference type="SAM" id="Phobius"/>
    </source>
</evidence>
<comment type="similarity">
    <text evidence="1">Belongs to the protein kinase superfamily. ADCK protein kinase family.</text>
</comment>
<dbReference type="InterPro" id="IPR004147">
    <property type="entry name" value="ABC1_dom"/>
</dbReference>
<dbReference type="InterPro" id="IPR050154">
    <property type="entry name" value="UbiB_kinase"/>
</dbReference>
<keyword evidence="4" id="KW-0830">Ubiquinone</keyword>
<sequence length="547" mass="59442">MTPEHGERYRRIAAVLGRHGLGWFAAGLGVGRHPDEDAVDAGRPTSRSARAREVRAALEELGPTFVKLGQLLSMRRDLLPPEYVAELERLQDAAEAVPWDEVRVVLEHELGAPVDELFGAFDTVPLACASLGQAHAAVLHDGTEVVVKVRRPGVVALVDVDLDIVQDLADRAARRWRAAREHDLPGLAAEFGRSLRAELDYRREAEHAERFGAAFAGDPRIRIPAVHRSTSTSRVLTLDRMRGIKVDDLAALDAQRVDRRAVIATAIDALARMIFVDGFFHADPHPGNLFVEPDGRIALIDFGMVGRLDEAVQRRLADLFVALARGDAGECAAALTALCSGPRATGPGTLRDDVARFMRTWTGRTLGAVRMTPLLLRLMVLLRRNRLRLPPDVALLVRALLIVDDIGARLEPDFDLGAALRPYAARLVRRRSSASALLRRLLRAAADAAALGVELPEHVREALARLDADGIAVHLRADELEPLVGRIERVGDRLVVGVVTAALITGVGQLLGPVPGRDRALSRSLLDAGLGAVGVLGAYLAWSRRRR</sequence>
<keyword evidence="2" id="KW-0472">Membrane</keyword>
<feature type="transmembrane region" description="Helical" evidence="2">
    <location>
        <begin position="524"/>
        <end position="542"/>
    </location>
</feature>
<reference evidence="4 5" key="1">
    <citation type="submission" date="2019-03" db="EMBL/GenBank/DDBJ databases">
        <title>Genomic Encyclopedia of Archaeal and Bacterial Type Strains, Phase II (KMG-II): from individual species to whole genera.</title>
        <authorList>
            <person name="Goeker M."/>
        </authorList>
    </citation>
    <scope>NUCLEOTIDE SEQUENCE [LARGE SCALE GENOMIC DNA]</scope>
    <source>
        <strain evidence="4 5">DSM 24782</strain>
    </source>
</reference>
<keyword evidence="5" id="KW-1185">Reference proteome</keyword>
<evidence type="ECO:0000313" key="5">
    <source>
        <dbReference type="Proteomes" id="UP000295344"/>
    </source>
</evidence>
<gene>
    <name evidence="4" type="ORF">CLV52_1793</name>
</gene>
<evidence type="ECO:0000259" key="3">
    <source>
        <dbReference type="Pfam" id="PF03109"/>
    </source>
</evidence>
<comment type="caution">
    <text evidence="4">The sequence shown here is derived from an EMBL/GenBank/DDBJ whole genome shotgun (WGS) entry which is preliminary data.</text>
</comment>
<dbReference type="OrthoDB" id="9795390at2"/>
<dbReference type="EMBL" id="SOAM01000002">
    <property type="protein sequence ID" value="TDS76855.1"/>
    <property type="molecule type" value="Genomic_DNA"/>
</dbReference>
<name>A0A4R7FKH4_9MICO</name>
<dbReference type="Pfam" id="PF03109">
    <property type="entry name" value="ABC1"/>
    <property type="match status" value="1"/>
</dbReference>
<dbReference type="CDD" id="cd05121">
    <property type="entry name" value="ABC1_ADCK3-like"/>
    <property type="match status" value="1"/>
</dbReference>
<accession>A0A4R7FKH4</accession>
<proteinExistence type="inferred from homology"/>
<keyword evidence="2" id="KW-0812">Transmembrane</keyword>
<dbReference type="Proteomes" id="UP000295344">
    <property type="component" value="Unassembled WGS sequence"/>
</dbReference>